<protein>
    <submittedName>
        <fullName evidence="1">Uncharacterized protein</fullName>
    </submittedName>
</protein>
<keyword evidence="2" id="KW-1185">Reference proteome</keyword>
<reference evidence="1 2" key="1">
    <citation type="journal article" date="2018" name="Nat. Ecol. Evol.">
        <title>Shark genomes provide insights into elasmobranch evolution and the origin of vertebrates.</title>
        <authorList>
            <person name="Hara Y"/>
            <person name="Yamaguchi K"/>
            <person name="Onimaru K"/>
            <person name="Kadota M"/>
            <person name="Koyanagi M"/>
            <person name="Keeley SD"/>
            <person name="Tatsumi K"/>
            <person name="Tanaka K"/>
            <person name="Motone F"/>
            <person name="Kageyama Y"/>
            <person name="Nozu R"/>
            <person name="Adachi N"/>
            <person name="Nishimura O"/>
            <person name="Nakagawa R"/>
            <person name="Tanegashima C"/>
            <person name="Kiyatake I"/>
            <person name="Matsumoto R"/>
            <person name="Murakumo K"/>
            <person name="Nishida K"/>
            <person name="Terakita A"/>
            <person name="Kuratani S"/>
            <person name="Sato K"/>
            <person name="Hyodo S Kuraku.S."/>
        </authorList>
    </citation>
    <scope>NUCLEOTIDE SEQUENCE [LARGE SCALE GENOMIC DNA]</scope>
</reference>
<proteinExistence type="predicted"/>
<organism evidence="1 2">
    <name type="scientific">Chiloscyllium punctatum</name>
    <name type="common">Brownbanded bambooshark</name>
    <name type="synonym">Hemiscyllium punctatum</name>
    <dbReference type="NCBI Taxonomy" id="137246"/>
    <lineage>
        <taxon>Eukaryota</taxon>
        <taxon>Metazoa</taxon>
        <taxon>Chordata</taxon>
        <taxon>Craniata</taxon>
        <taxon>Vertebrata</taxon>
        <taxon>Chondrichthyes</taxon>
        <taxon>Elasmobranchii</taxon>
        <taxon>Galeomorphii</taxon>
        <taxon>Galeoidea</taxon>
        <taxon>Orectolobiformes</taxon>
        <taxon>Hemiscylliidae</taxon>
        <taxon>Chiloscyllium</taxon>
    </lineage>
</organism>
<dbReference type="Proteomes" id="UP000287033">
    <property type="component" value="Unassembled WGS sequence"/>
</dbReference>
<gene>
    <name evidence="1" type="ORF">chiPu_0026942</name>
</gene>
<dbReference type="AlphaFoldDB" id="A0A401TKQ3"/>
<evidence type="ECO:0000313" key="2">
    <source>
        <dbReference type="Proteomes" id="UP000287033"/>
    </source>
</evidence>
<dbReference type="EMBL" id="BEZZ01091008">
    <property type="protein sequence ID" value="GCC43240.1"/>
    <property type="molecule type" value="Genomic_DNA"/>
</dbReference>
<comment type="caution">
    <text evidence="1">The sequence shown here is derived from an EMBL/GenBank/DDBJ whole genome shotgun (WGS) entry which is preliminary data.</text>
</comment>
<evidence type="ECO:0000313" key="1">
    <source>
        <dbReference type="EMBL" id="GCC43240.1"/>
    </source>
</evidence>
<name>A0A401TKQ3_CHIPU</name>
<accession>A0A401TKQ3</accession>
<sequence length="61" mass="7057">MVNRVRGWTARVRSGSCEKNMHLSLQTRVITESSKCLLYFQLFSFVFNNSPGPFCLVCFLH</sequence>
<feature type="non-terminal residue" evidence="1">
    <location>
        <position position="61"/>
    </location>
</feature>